<evidence type="ECO:0000313" key="1">
    <source>
        <dbReference type="EMBL" id="GFZ99234.1"/>
    </source>
</evidence>
<evidence type="ECO:0000313" key="2">
    <source>
        <dbReference type="Proteomes" id="UP000603317"/>
    </source>
</evidence>
<name>A0ABQ1F4H8_9SPHN</name>
<proteinExistence type="predicted"/>
<organism evidence="1 2">
    <name type="scientific">Blastomonas marina</name>
    <dbReference type="NCBI Taxonomy" id="1867408"/>
    <lineage>
        <taxon>Bacteria</taxon>
        <taxon>Pseudomonadati</taxon>
        <taxon>Pseudomonadota</taxon>
        <taxon>Alphaproteobacteria</taxon>
        <taxon>Sphingomonadales</taxon>
        <taxon>Sphingomonadaceae</taxon>
        <taxon>Blastomonas</taxon>
    </lineage>
</organism>
<protein>
    <submittedName>
        <fullName evidence="1">Uncharacterized protein</fullName>
    </submittedName>
</protein>
<dbReference type="EMBL" id="BMID01000001">
    <property type="protein sequence ID" value="GFZ99234.1"/>
    <property type="molecule type" value="Genomic_DNA"/>
</dbReference>
<keyword evidence="2" id="KW-1185">Reference proteome</keyword>
<dbReference type="Proteomes" id="UP000603317">
    <property type="component" value="Unassembled WGS sequence"/>
</dbReference>
<reference evidence="2" key="1">
    <citation type="journal article" date="2019" name="Int. J. Syst. Evol. Microbiol.">
        <title>The Global Catalogue of Microorganisms (GCM) 10K type strain sequencing project: providing services to taxonomists for standard genome sequencing and annotation.</title>
        <authorList>
            <consortium name="The Broad Institute Genomics Platform"/>
            <consortium name="The Broad Institute Genome Sequencing Center for Infectious Disease"/>
            <person name="Wu L."/>
            <person name="Ma J."/>
        </authorList>
    </citation>
    <scope>NUCLEOTIDE SEQUENCE [LARGE SCALE GENOMIC DNA]</scope>
    <source>
        <strain evidence="2">CGMCC 1.15297</strain>
    </source>
</reference>
<sequence>MLIRSELRALRADDGPQRTAQAEMHRRIGAWRDSARVRAVDEALACFAAGERLADLPALAALTTYRGAREFVDALVAELVCGLDALPLAHVAFRHTHHAGRSSLMLSRAGRVTLSLECRTPAFAAGEDPSSCVLSDIESWDVVLAGAMAGHLIRAREESGSLTFEQDPLVLRRGDTNGRRGSREVLAIEHIASCLTLLRLQRRAEVATPARAYDLATGALIGQASGDVRESRRALMVALLGRMNRREDAPVLAGIARDADEVALRWEAVRECLGLDTATGFRLLGELAQRTGDPIQPDAAALRAQLLEAHPQLAALEERPQCPV</sequence>
<dbReference type="RefSeq" id="WP_188641147.1">
    <property type="nucleotide sequence ID" value="NZ_BMID01000001.1"/>
</dbReference>
<accession>A0ABQ1F4H8</accession>
<gene>
    <name evidence="1" type="ORF">GCM10010923_04420</name>
</gene>
<comment type="caution">
    <text evidence="1">The sequence shown here is derived from an EMBL/GenBank/DDBJ whole genome shotgun (WGS) entry which is preliminary data.</text>
</comment>